<proteinExistence type="predicted"/>
<organism evidence="1 2">
    <name type="scientific">Streptomyces ambofaciens</name>
    <dbReference type="NCBI Taxonomy" id="1889"/>
    <lineage>
        <taxon>Bacteria</taxon>
        <taxon>Bacillati</taxon>
        <taxon>Actinomycetota</taxon>
        <taxon>Actinomycetes</taxon>
        <taxon>Kitasatosporales</taxon>
        <taxon>Streptomycetaceae</taxon>
        <taxon>Streptomyces</taxon>
    </lineage>
</organism>
<sequence length="256" mass="27016">MIAVPRAALRRQTVRVNSDLYPDLAAVGSLAAALEQLAADLGIDITVVPKDGGPVSASIASSVPGRRPLSVYIGSDDRWFGVSGWGQGIELITGATSDLADVVRAGAAWDRGRSLREVRAGLPFLHVSERAEAHERGPASVVELQWRTMREEAAEAPDFPAFGELVEAAQADPKLRQLYVFSSHWTLGFSSCTGFPFRVEVAIAPSRNGGPYLVMEHPHSIVIGETATAEEAVAAAVSRLPSGLGPAVAGTPDRGE</sequence>
<accession>A0ABN4NZ83</accession>
<keyword evidence="2" id="KW-1185">Reference proteome</keyword>
<reference evidence="2" key="1">
    <citation type="submission" date="2015-10" db="EMBL/GenBank/DDBJ databases">
        <title>Complete genome sequence of Streptomyces ambofaciens DSM 40697.</title>
        <authorList>
            <person name="Thibessard A."/>
            <person name="Leblond P."/>
        </authorList>
    </citation>
    <scope>NUCLEOTIDE SEQUENCE [LARGE SCALE GENOMIC DNA]</scope>
    <source>
        <strain evidence="2">DSM 40697</strain>
    </source>
</reference>
<gene>
    <name evidence="1" type="ORF">SAM40697_0303</name>
</gene>
<evidence type="ECO:0000313" key="2">
    <source>
        <dbReference type="Proteomes" id="UP000076720"/>
    </source>
</evidence>
<dbReference type="Proteomes" id="UP000076720">
    <property type="component" value="Chromosome"/>
</dbReference>
<reference evidence="1 2" key="2">
    <citation type="journal article" date="2016" name="Genome Announc.">
        <title>Complete Genome Sequence of Streptomyces ambofaciens DSM 40697, a Paradigm for Genome Plasticity Studies.</title>
        <authorList>
            <person name="Thibessard A."/>
            <person name="Leblond P."/>
        </authorList>
    </citation>
    <scope>NUCLEOTIDE SEQUENCE [LARGE SCALE GENOMIC DNA]</scope>
    <source>
        <strain evidence="1 2">DSM 40697</strain>
    </source>
</reference>
<protein>
    <submittedName>
        <fullName evidence="1">Uncharacterized protein</fullName>
    </submittedName>
</protein>
<dbReference type="EMBL" id="CP012949">
    <property type="protein sequence ID" value="ANB04266.1"/>
    <property type="molecule type" value="Genomic_DNA"/>
</dbReference>
<dbReference type="Pfam" id="PF19692">
    <property type="entry name" value="DUF6193"/>
    <property type="match status" value="1"/>
</dbReference>
<name>A0ABN4NZ83_STRAM</name>
<dbReference type="InterPro" id="IPR045682">
    <property type="entry name" value="DUF6193"/>
</dbReference>
<evidence type="ECO:0000313" key="1">
    <source>
        <dbReference type="EMBL" id="ANB04266.1"/>
    </source>
</evidence>